<proteinExistence type="predicted"/>
<keyword evidence="1" id="KW-0472">Membrane</keyword>
<dbReference type="EMBL" id="CP003130">
    <property type="protein sequence ID" value="AEU34795.1"/>
    <property type="molecule type" value="Genomic_DNA"/>
</dbReference>
<gene>
    <name evidence="2" type="ordered locus">AciX8_0442</name>
</gene>
<dbReference type="Proteomes" id="UP000007113">
    <property type="component" value="Chromosome"/>
</dbReference>
<accession>G8NNL0</accession>
<keyword evidence="3" id="KW-1185">Reference proteome</keyword>
<feature type="transmembrane region" description="Helical" evidence="1">
    <location>
        <begin position="475"/>
        <end position="495"/>
    </location>
</feature>
<protein>
    <submittedName>
        <fullName evidence="2">Uncharacterized protein</fullName>
    </submittedName>
</protein>
<dbReference type="RefSeq" id="WP_014263679.1">
    <property type="nucleotide sequence ID" value="NC_016631.1"/>
</dbReference>
<keyword evidence="1" id="KW-0812">Transmembrane</keyword>
<dbReference type="KEGG" id="gma:AciX8_0442"/>
<dbReference type="PROSITE" id="PS51257">
    <property type="entry name" value="PROKAR_LIPOPROTEIN"/>
    <property type="match status" value="1"/>
</dbReference>
<dbReference type="eggNOG" id="ENOG502ZEJQ">
    <property type="taxonomic scope" value="Bacteria"/>
</dbReference>
<sequence>MRPTHKLALLCTLMTSTGCRHPYVVPEEPMPPNTILLSQMMRELSAQPGFTDALLAQIDKGGKKGPALLTPALIDELRKRILGKDWQGLDRFPGWTMREINPTVRVVGHVAGKSPKLEATAAVHPGSPATTEAAKQFLDLGPYALDKSETVDLDRPSTLPGFTTDGLVTTLGAGVTRGDGPNDLAPEHAESQRLADVLNRLAANLLPSSTLFAAKVQGRVANSPQDLIAALLATGHEVTVGDARYFANFGHFHYQGKDVMMPFWVNSQIVVPHSGGRPLLIPVSHAEYEWHIRGPHLNADVSYYFGIDGKSEWRTMDTLDQPWVLKRNAHEYRDADAVEVTRLAGLLTVAYMHQHDARPELPFGGYYALGVCQDGVSAIEHKMTGRVTLFPNTADSSLFSDPRDAEINALITAIPKDRTGAEPEPERIFGSLPTAPAASADQAFNAITIPGLADDLNATYKAWQNGTLERTRSTWSLVLKILLALAFAAGAFVGVRKLRH</sequence>
<organism evidence="2 3">
    <name type="scientific">Granulicella mallensis (strain ATCC BAA-1857 / DSM 23137 / MP5ACTX8)</name>
    <dbReference type="NCBI Taxonomy" id="682795"/>
    <lineage>
        <taxon>Bacteria</taxon>
        <taxon>Pseudomonadati</taxon>
        <taxon>Acidobacteriota</taxon>
        <taxon>Terriglobia</taxon>
        <taxon>Terriglobales</taxon>
        <taxon>Acidobacteriaceae</taxon>
        <taxon>Granulicella</taxon>
    </lineage>
</organism>
<dbReference type="STRING" id="682795.AciX8_0442"/>
<keyword evidence="1" id="KW-1133">Transmembrane helix</keyword>
<dbReference type="HOGENOM" id="CLU_556569_0_0_0"/>
<dbReference type="OrthoDB" id="7365510at2"/>
<evidence type="ECO:0000256" key="1">
    <source>
        <dbReference type="SAM" id="Phobius"/>
    </source>
</evidence>
<reference evidence="2 3" key="1">
    <citation type="submission" date="2011-11" db="EMBL/GenBank/DDBJ databases">
        <title>Complete sequence of Granulicella mallensis MP5ACTX8.</title>
        <authorList>
            <consortium name="US DOE Joint Genome Institute"/>
            <person name="Lucas S."/>
            <person name="Copeland A."/>
            <person name="Lapidus A."/>
            <person name="Cheng J.-F."/>
            <person name="Goodwin L."/>
            <person name="Pitluck S."/>
            <person name="Peters L."/>
            <person name="Lu M."/>
            <person name="Detter J.C."/>
            <person name="Han C."/>
            <person name="Tapia R."/>
            <person name="Land M."/>
            <person name="Hauser L."/>
            <person name="Kyrpides N."/>
            <person name="Ivanova N."/>
            <person name="Mikhailova N."/>
            <person name="Pagani I."/>
            <person name="Rawat S."/>
            <person name="Mannisto M."/>
            <person name="Haggblom M."/>
            <person name="Woyke T."/>
        </authorList>
    </citation>
    <scope>NUCLEOTIDE SEQUENCE [LARGE SCALE GENOMIC DNA]</scope>
    <source>
        <strain evidence="3">ATCC BAA-1857 / DSM 23137 / MP5ACTX8</strain>
    </source>
</reference>
<name>G8NNL0_GRAMM</name>
<dbReference type="AlphaFoldDB" id="G8NNL0"/>
<evidence type="ECO:0000313" key="2">
    <source>
        <dbReference type="EMBL" id="AEU34795.1"/>
    </source>
</evidence>
<evidence type="ECO:0000313" key="3">
    <source>
        <dbReference type="Proteomes" id="UP000007113"/>
    </source>
</evidence>